<dbReference type="Pfam" id="PF04082">
    <property type="entry name" value="Fungal_trans"/>
    <property type="match status" value="1"/>
</dbReference>
<keyword evidence="5" id="KW-0805">Transcription regulation</keyword>
<evidence type="ECO:0000259" key="11">
    <source>
        <dbReference type="PROSITE" id="PS50048"/>
    </source>
</evidence>
<evidence type="ECO:0000256" key="2">
    <source>
        <dbReference type="ARBA" id="ARBA00022723"/>
    </source>
</evidence>
<evidence type="ECO:0000256" key="10">
    <source>
        <dbReference type="SAM" id="MobiDB-lite"/>
    </source>
</evidence>
<keyword evidence="8" id="KW-0804">Transcription</keyword>
<feature type="compositionally biased region" description="Basic and acidic residues" evidence="10">
    <location>
        <begin position="603"/>
        <end position="613"/>
    </location>
</feature>
<dbReference type="GO" id="GO:0003677">
    <property type="term" value="F:DNA binding"/>
    <property type="evidence" value="ECO:0007669"/>
    <property type="project" value="UniProtKB-KW"/>
</dbReference>
<name>A0A177A994_9PEZI</name>
<comment type="subcellular location">
    <subcellularLocation>
        <location evidence="1">Nucleus</location>
    </subcellularLocation>
</comment>
<protein>
    <recommendedName>
        <fullName evidence="11">Zn(2)-C6 fungal-type domain-containing protein</fullName>
    </recommendedName>
</protein>
<dbReference type="InterPro" id="IPR001138">
    <property type="entry name" value="Zn2Cys6_DnaBD"/>
</dbReference>
<dbReference type="PANTHER" id="PTHR47655">
    <property type="entry name" value="QUINIC ACID UTILIZATION ACTIVATOR"/>
    <property type="match status" value="1"/>
</dbReference>
<keyword evidence="7" id="KW-0010">Activator</keyword>
<dbReference type="GO" id="GO:0008270">
    <property type="term" value="F:zinc ion binding"/>
    <property type="evidence" value="ECO:0007669"/>
    <property type="project" value="InterPro"/>
</dbReference>
<dbReference type="FunFam" id="4.10.240.10:FF:000005">
    <property type="entry name" value="Quinic acid utilization activator"/>
    <property type="match status" value="1"/>
</dbReference>
<evidence type="ECO:0000256" key="8">
    <source>
        <dbReference type="ARBA" id="ARBA00023163"/>
    </source>
</evidence>
<dbReference type="Pfam" id="PF00172">
    <property type="entry name" value="Zn_clus"/>
    <property type="match status" value="1"/>
</dbReference>
<dbReference type="CDD" id="cd12148">
    <property type="entry name" value="fungal_TF_MHR"/>
    <property type="match status" value="1"/>
</dbReference>
<dbReference type="InterPro" id="IPR036864">
    <property type="entry name" value="Zn2-C6_fun-type_DNA-bd_sf"/>
</dbReference>
<evidence type="ECO:0000313" key="12">
    <source>
        <dbReference type="EMBL" id="OAF58697.1"/>
    </source>
</evidence>
<evidence type="ECO:0000256" key="4">
    <source>
        <dbReference type="ARBA" id="ARBA00022911"/>
    </source>
</evidence>
<dbReference type="OrthoDB" id="3364175at2759"/>
<dbReference type="EMBL" id="KV441396">
    <property type="protein sequence ID" value="OAF58697.1"/>
    <property type="molecule type" value="Genomic_DNA"/>
</dbReference>
<dbReference type="GO" id="GO:0045944">
    <property type="term" value="P:positive regulation of transcription by RNA polymerase II"/>
    <property type="evidence" value="ECO:0007669"/>
    <property type="project" value="TreeGrafter"/>
</dbReference>
<reference evidence="12" key="1">
    <citation type="submission" date="2016-03" db="EMBL/GenBank/DDBJ databases">
        <title>Updated assembly of Pseudogymnoascus destructans, the fungus causing white-nose syndrome of bats.</title>
        <authorList>
            <person name="Palmer J.M."/>
            <person name="Drees K.P."/>
            <person name="Foster J.T."/>
            <person name="Lindner D.L."/>
        </authorList>
    </citation>
    <scope>NUCLEOTIDE SEQUENCE [LARGE SCALE GENOMIC DNA]</scope>
    <source>
        <strain evidence="12">20631-21</strain>
    </source>
</reference>
<dbReference type="PROSITE" id="PS50048">
    <property type="entry name" value="ZN2_CY6_FUNGAL_2"/>
    <property type="match status" value="1"/>
</dbReference>
<dbReference type="VEuPathDB" id="FungiDB:GMDG_00888"/>
<keyword evidence="6" id="KW-0238">DNA-binding</keyword>
<dbReference type="InterPro" id="IPR007219">
    <property type="entry name" value="XnlR_reg_dom"/>
</dbReference>
<evidence type="ECO:0000256" key="9">
    <source>
        <dbReference type="ARBA" id="ARBA00023242"/>
    </source>
</evidence>
<sequence length="793" mass="88260">MSPPAVQRKRVAQACDRCRSRKDKCDGAKPACSACAVRGHPCSYDPAVKKRGLPEGYVRGLENLWGFTIREAPEIETNVISLMERRHGTDTLPRGWNSKDGEALSDTWRKSRLSRELDSLLPLLDITDDRPAKRRRQDSSFTPPTEASAFDLAFVPPRETYPVKGGQQSSSATFPVPIFNSGASSETMKLTDSQQVQLPHNAWELLDVYFSYTHCWLPIVEKHNSLRASYLYPTTISPSMTGSGDHAALWAILAYAECHQAIIRRSMAHVLQQKDPWIASDTYKTARSLIPDEDGVFELGHIQSLLILTLLSMGMNRWKQAWSLIGQAVRMALELGLQKSPDGAKSRNRHAFCGCFVLETLVAARLNRSPHLRAQDALNCGLLLEDGSDEWSPWVDSIGIRRNSESSSRGPGSTLSTFNRLVQISAVLNAIVCGYYIGAEDYGKFDLLLHKFGWDSKAQDRPGLALLPHHYHLSCLYSATRATLHANQRGQASRTEESLPDLLDGLRKNYGLAAIPPTFDCLAHVYIRQYASHGRTVASEGALNSLEELLTEMAQTWPSFQDTLLELGKFRSSMSGANIPLSRFSNLPNTNPTTKVVKDINLRESRPQRHPSLDEPMNTPSSSEYTSSGQAILEAAIQFDLSLLLMDDEIKPISTPWTLPVANLTLAANPPNIPQPGRVPAPLPYYPIFDSQTDDDALFNEFATLDAMKWTNNWDQSLQNLGFTDLDNMKQDFHSFFQEPNLRPSNEHDMGDHLMSGFAALTEYPSPHMEASQILQALSASEIPVLPNRQDGD</sequence>
<dbReference type="AlphaFoldDB" id="A0A177A994"/>
<dbReference type="GO" id="GO:0000981">
    <property type="term" value="F:DNA-binding transcription factor activity, RNA polymerase II-specific"/>
    <property type="evidence" value="ECO:0007669"/>
    <property type="project" value="InterPro"/>
</dbReference>
<keyword evidence="2" id="KW-0479">Metal-binding</keyword>
<dbReference type="SUPFAM" id="SSF57701">
    <property type="entry name" value="Zn2/Cys6 DNA-binding domain"/>
    <property type="match status" value="1"/>
</dbReference>
<evidence type="ECO:0000256" key="7">
    <source>
        <dbReference type="ARBA" id="ARBA00023159"/>
    </source>
</evidence>
<dbReference type="GO" id="GO:0005634">
    <property type="term" value="C:nucleus"/>
    <property type="evidence" value="ECO:0007669"/>
    <property type="project" value="UniProtKB-SubCell"/>
</dbReference>
<dbReference type="eggNOG" id="ENOG502S3FG">
    <property type="taxonomic scope" value="Eukaryota"/>
</dbReference>
<dbReference type="SMART" id="SM00906">
    <property type="entry name" value="Fungal_trans"/>
    <property type="match status" value="1"/>
</dbReference>
<dbReference type="RefSeq" id="XP_024323981.1">
    <property type="nucleotide sequence ID" value="XM_024468597.1"/>
</dbReference>
<feature type="domain" description="Zn(2)-C6 fungal-type" evidence="11">
    <location>
        <begin position="14"/>
        <end position="44"/>
    </location>
</feature>
<evidence type="ECO:0000256" key="6">
    <source>
        <dbReference type="ARBA" id="ARBA00023125"/>
    </source>
</evidence>
<dbReference type="PROSITE" id="PS00463">
    <property type="entry name" value="ZN2_CY6_FUNGAL_1"/>
    <property type="match status" value="1"/>
</dbReference>
<feature type="region of interest" description="Disordered" evidence="10">
    <location>
        <begin position="603"/>
        <end position="625"/>
    </location>
</feature>
<proteinExistence type="predicted"/>
<dbReference type="CDD" id="cd00067">
    <property type="entry name" value="GAL4"/>
    <property type="match status" value="1"/>
</dbReference>
<dbReference type="Gene3D" id="4.10.240.10">
    <property type="entry name" value="Zn(2)-C6 fungal-type DNA-binding domain"/>
    <property type="match status" value="1"/>
</dbReference>
<dbReference type="SMART" id="SM00066">
    <property type="entry name" value="GAL4"/>
    <property type="match status" value="1"/>
</dbReference>
<gene>
    <name evidence="12" type="ORF">VC83_04971</name>
</gene>
<evidence type="ECO:0000256" key="5">
    <source>
        <dbReference type="ARBA" id="ARBA00023015"/>
    </source>
</evidence>
<keyword evidence="9" id="KW-0539">Nucleus</keyword>
<evidence type="ECO:0000256" key="3">
    <source>
        <dbReference type="ARBA" id="ARBA00022833"/>
    </source>
</evidence>
<dbReference type="InterPro" id="IPR052783">
    <property type="entry name" value="Metabolic/Drug-Res_Regulator"/>
</dbReference>
<dbReference type="GeneID" id="36288039"/>
<accession>A0A177A994</accession>
<evidence type="ECO:0000256" key="1">
    <source>
        <dbReference type="ARBA" id="ARBA00004123"/>
    </source>
</evidence>
<keyword evidence="4" id="KW-0672">Quinate metabolism</keyword>
<dbReference type="GO" id="GO:0006351">
    <property type="term" value="P:DNA-templated transcription"/>
    <property type="evidence" value="ECO:0007669"/>
    <property type="project" value="InterPro"/>
</dbReference>
<dbReference type="PANTHER" id="PTHR47655:SF2">
    <property type="entry name" value="QUINIC ACID UTILIZATION ACTIVATOR"/>
    <property type="match status" value="1"/>
</dbReference>
<organism evidence="12">
    <name type="scientific">Pseudogymnoascus destructans</name>
    <dbReference type="NCBI Taxonomy" id="655981"/>
    <lineage>
        <taxon>Eukaryota</taxon>
        <taxon>Fungi</taxon>
        <taxon>Dikarya</taxon>
        <taxon>Ascomycota</taxon>
        <taxon>Pezizomycotina</taxon>
        <taxon>Leotiomycetes</taxon>
        <taxon>Thelebolales</taxon>
        <taxon>Thelebolaceae</taxon>
        <taxon>Pseudogymnoascus</taxon>
    </lineage>
</organism>
<dbReference type="Proteomes" id="UP000077154">
    <property type="component" value="Unassembled WGS sequence"/>
</dbReference>
<keyword evidence="3" id="KW-0862">Zinc</keyword>